<keyword evidence="3" id="KW-0645">Protease</keyword>
<dbReference type="InterPro" id="IPR022764">
    <property type="entry name" value="Peptidase_S54_rhomboid_dom"/>
</dbReference>
<feature type="transmembrane region" description="Helical" evidence="8">
    <location>
        <begin position="169"/>
        <end position="190"/>
    </location>
</feature>
<accession>A0A1H0A6S8</accession>
<evidence type="ECO:0000256" key="1">
    <source>
        <dbReference type="ARBA" id="ARBA00004141"/>
    </source>
</evidence>
<dbReference type="GO" id="GO:0006508">
    <property type="term" value="P:proteolysis"/>
    <property type="evidence" value="ECO:0007669"/>
    <property type="project" value="UniProtKB-KW"/>
</dbReference>
<keyword evidence="6 8" id="KW-1133">Transmembrane helix</keyword>
<sequence>MADGGKKGISLGFNSPVVLGFALISLVALFLNEISNGLTNTMVFSVYRSEISPLFFVRLFGHVLGHTDWNHFYSNMMFFLLIGPILEEKYGSLDLAVLMCITAVVSGIVSIIFMPTTVLLGSSGIVYMMVVLLSASSIKGKKIPLTLILILFMYVGGEVVNGFEAQDTISQLSHVIGGICGAIFGIVLNLDTKDL</sequence>
<name>A0A1H0A6S8_9FIRM</name>
<keyword evidence="5" id="KW-0378">Hydrolase</keyword>
<dbReference type="Proteomes" id="UP000187651">
    <property type="component" value="Unassembled WGS sequence"/>
</dbReference>
<dbReference type="SUPFAM" id="SSF144091">
    <property type="entry name" value="Rhomboid-like"/>
    <property type="match status" value="1"/>
</dbReference>
<dbReference type="Gene3D" id="1.20.1540.10">
    <property type="entry name" value="Rhomboid-like"/>
    <property type="match status" value="1"/>
</dbReference>
<dbReference type="RefSeq" id="WP_074522277.1">
    <property type="nucleotide sequence ID" value="NZ_FNHZ01000010.1"/>
</dbReference>
<evidence type="ECO:0000256" key="2">
    <source>
        <dbReference type="ARBA" id="ARBA00009045"/>
    </source>
</evidence>
<feature type="domain" description="Peptidase S54 rhomboid" evidence="9">
    <location>
        <begin position="57"/>
        <end position="188"/>
    </location>
</feature>
<keyword evidence="7 8" id="KW-0472">Membrane</keyword>
<gene>
    <name evidence="10" type="ORF">SAMN05216544_2330</name>
</gene>
<evidence type="ECO:0000256" key="3">
    <source>
        <dbReference type="ARBA" id="ARBA00022670"/>
    </source>
</evidence>
<protein>
    <submittedName>
        <fullName evidence="10">Rhomboid family protein</fullName>
    </submittedName>
</protein>
<keyword evidence="4 8" id="KW-0812">Transmembrane</keyword>
<reference evidence="11" key="1">
    <citation type="submission" date="2016-10" db="EMBL/GenBank/DDBJ databases">
        <authorList>
            <person name="Varghese N."/>
            <person name="Submissions S."/>
        </authorList>
    </citation>
    <scope>NUCLEOTIDE SEQUENCE [LARGE SCALE GENOMIC DNA]</scope>
    <source>
        <strain evidence="11">M83</strain>
    </source>
</reference>
<evidence type="ECO:0000256" key="7">
    <source>
        <dbReference type="ARBA" id="ARBA00023136"/>
    </source>
</evidence>
<feature type="transmembrane region" description="Helical" evidence="8">
    <location>
        <begin position="145"/>
        <end position="163"/>
    </location>
</feature>
<dbReference type="Pfam" id="PF01694">
    <property type="entry name" value="Rhomboid"/>
    <property type="match status" value="1"/>
</dbReference>
<dbReference type="AlphaFoldDB" id="A0A1H0A6S8"/>
<evidence type="ECO:0000256" key="8">
    <source>
        <dbReference type="SAM" id="Phobius"/>
    </source>
</evidence>
<evidence type="ECO:0000313" key="10">
    <source>
        <dbReference type="EMBL" id="SDN28436.1"/>
    </source>
</evidence>
<feature type="transmembrane region" description="Helical" evidence="8">
    <location>
        <begin position="12"/>
        <end position="31"/>
    </location>
</feature>
<dbReference type="OrthoDB" id="5419261at2"/>
<evidence type="ECO:0000256" key="5">
    <source>
        <dbReference type="ARBA" id="ARBA00022801"/>
    </source>
</evidence>
<dbReference type="PANTHER" id="PTHR43066:SF1">
    <property type="entry name" value="RHOMBOID PROTEIN 2"/>
    <property type="match status" value="1"/>
</dbReference>
<dbReference type="GO" id="GO:0016020">
    <property type="term" value="C:membrane"/>
    <property type="evidence" value="ECO:0007669"/>
    <property type="project" value="UniProtKB-SubCell"/>
</dbReference>
<evidence type="ECO:0000259" key="9">
    <source>
        <dbReference type="Pfam" id="PF01694"/>
    </source>
</evidence>
<evidence type="ECO:0000256" key="6">
    <source>
        <dbReference type="ARBA" id="ARBA00022989"/>
    </source>
</evidence>
<organism evidence="10 11">
    <name type="scientific">Lachnospira pectinoschiza</name>
    <dbReference type="NCBI Taxonomy" id="28052"/>
    <lineage>
        <taxon>Bacteria</taxon>
        <taxon>Bacillati</taxon>
        <taxon>Bacillota</taxon>
        <taxon>Clostridia</taxon>
        <taxon>Lachnospirales</taxon>
        <taxon>Lachnospiraceae</taxon>
        <taxon>Lachnospira</taxon>
    </lineage>
</organism>
<feature type="transmembrane region" description="Helical" evidence="8">
    <location>
        <begin position="69"/>
        <end position="86"/>
    </location>
</feature>
<dbReference type="InterPro" id="IPR035952">
    <property type="entry name" value="Rhomboid-like_sf"/>
</dbReference>
<comment type="subcellular location">
    <subcellularLocation>
        <location evidence="1">Membrane</location>
        <topology evidence="1">Multi-pass membrane protein</topology>
    </subcellularLocation>
</comment>
<evidence type="ECO:0000313" key="11">
    <source>
        <dbReference type="Proteomes" id="UP000187651"/>
    </source>
</evidence>
<evidence type="ECO:0000256" key="4">
    <source>
        <dbReference type="ARBA" id="ARBA00022692"/>
    </source>
</evidence>
<feature type="transmembrane region" description="Helical" evidence="8">
    <location>
        <begin position="93"/>
        <end position="113"/>
    </location>
</feature>
<dbReference type="PANTHER" id="PTHR43066">
    <property type="entry name" value="RHOMBOID-RELATED PROTEIN"/>
    <property type="match status" value="1"/>
</dbReference>
<proteinExistence type="inferred from homology"/>
<dbReference type="EMBL" id="FNHZ01000010">
    <property type="protein sequence ID" value="SDN28436.1"/>
    <property type="molecule type" value="Genomic_DNA"/>
</dbReference>
<dbReference type="GO" id="GO:0004252">
    <property type="term" value="F:serine-type endopeptidase activity"/>
    <property type="evidence" value="ECO:0007669"/>
    <property type="project" value="InterPro"/>
</dbReference>
<comment type="similarity">
    <text evidence="2">Belongs to the peptidase S54 family.</text>
</comment>
<keyword evidence="11" id="KW-1185">Reference proteome</keyword>
<feature type="transmembrane region" description="Helical" evidence="8">
    <location>
        <begin position="119"/>
        <end position="138"/>
    </location>
</feature>